<organism evidence="9 10">
    <name type="scientific">Tunturiibacter empetritectus</name>
    <dbReference type="NCBI Taxonomy" id="3069691"/>
    <lineage>
        <taxon>Bacteria</taxon>
        <taxon>Pseudomonadati</taxon>
        <taxon>Acidobacteriota</taxon>
        <taxon>Terriglobia</taxon>
        <taxon>Terriglobales</taxon>
        <taxon>Acidobacteriaceae</taxon>
        <taxon>Tunturiibacter</taxon>
    </lineage>
</organism>
<keyword evidence="10" id="KW-1185">Reference proteome</keyword>
<dbReference type="InterPro" id="IPR011004">
    <property type="entry name" value="Trimer_LpxA-like_sf"/>
</dbReference>
<dbReference type="InterPro" id="IPR001451">
    <property type="entry name" value="Hexapep"/>
</dbReference>
<evidence type="ECO:0000256" key="4">
    <source>
        <dbReference type="ARBA" id="ARBA00022737"/>
    </source>
</evidence>
<evidence type="ECO:0000256" key="5">
    <source>
        <dbReference type="ARBA" id="ARBA00023098"/>
    </source>
</evidence>
<evidence type="ECO:0000256" key="6">
    <source>
        <dbReference type="ARBA" id="ARBA00023315"/>
    </source>
</evidence>
<dbReference type="PROSITE" id="PS00101">
    <property type="entry name" value="HEXAPEP_TRANSFERASES"/>
    <property type="match status" value="1"/>
</dbReference>
<evidence type="ECO:0000256" key="3">
    <source>
        <dbReference type="ARBA" id="ARBA00022679"/>
    </source>
</evidence>
<dbReference type="InterPro" id="IPR018357">
    <property type="entry name" value="Hexapep_transf_CS"/>
</dbReference>
<name>A0A7W8IGD6_9BACT</name>
<keyword evidence="2 7" id="KW-0441">Lipid A biosynthesis</keyword>
<keyword evidence="4 7" id="KW-0677">Repeat</keyword>
<dbReference type="HAMAP" id="MF_00523">
    <property type="entry name" value="LpxD"/>
    <property type="match status" value="1"/>
</dbReference>
<dbReference type="GO" id="GO:0016410">
    <property type="term" value="F:N-acyltransferase activity"/>
    <property type="evidence" value="ECO:0007669"/>
    <property type="project" value="InterPro"/>
</dbReference>
<evidence type="ECO:0000256" key="1">
    <source>
        <dbReference type="ARBA" id="ARBA00022516"/>
    </source>
</evidence>
<dbReference type="AlphaFoldDB" id="A0A7W8IGD6"/>
<dbReference type="SUPFAM" id="SSF51161">
    <property type="entry name" value="Trimeric LpxA-like enzymes"/>
    <property type="match status" value="1"/>
</dbReference>
<comment type="caution">
    <text evidence="9">The sequence shown here is derived from an EMBL/GenBank/DDBJ whole genome shotgun (WGS) entry which is preliminary data.</text>
</comment>
<dbReference type="Proteomes" id="UP000568106">
    <property type="component" value="Unassembled WGS sequence"/>
</dbReference>
<evidence type="ECO:0000313" key="10">
    <source>
        <dbReference type="Proteomes" id="UP000568106"/>
    </source>
</evidence>
<accession>A0A7W8IGD6</accession>
<keyword evidence="1 7" id="KW-0444">Lipid biosynthesis</keyword>
<evidence type="ECO:0000256" key="2">
    <source>
        <dbReference type="ARBA" id="ARBA00022556"/>
    </source>
</evidence>
<dbReference type="NCBIfam" id="NF002060">
    <property type="entry name" value="PRK00892.1"/>
    <property type="match status" value="1"/>
</dbReference>
<comment type="similarity">
    <text evidence="7">Belongs to the transferase hexapeptide repeat family. LpxD subfamily.</text>
</comment>
<comment type="catalytic activity">
    <reaction evidence="7">
        <text>a UDP-3-O-[(3R)-3-hydroxyacyl]-alpha-D-glucosamine + a (3R)-hydroxyacyl-[ACP] = a UDP-2-N,3-O-bis[(3R)-3-hydroxyacyl]-alpha-D-glucosamine + holo-[ACP] + H(+)</text>
        <dbReference type="Rhea" id="RHEA:53836"/>
        <dbReference type="Rhea" id="RHEA-COMP:9685"/>
        <dbReference type="Rhea" id="RHEA-COMP:9945"/>
        <dbReference type="ChEBI" id="CHEBI:15378"/>
        <dbReference type="ChEBI" id="CHEBI:64479"/>
        <dbReference type="ChEBI" id="CHEBI:78827"/>
        <dbReference type="ChEBI" id="CHEBI:137740"/>
        <dbReference type="ChEBI" id="CHEBI:137748"/>
        <dbReference type="EC" id="2.3.1.191"/>
    </reaction>
</comment>
<reference evidence="9" key="1">
    <citation type="submission" date="2020-08" db="EMBL/GenBank/DDBJ databases">
        <title>Genomic Encyclopedia of Type Strains, Phase IV (KMG-V): Genome sequencing to study the core and pangenomes of soil and plant-associated prokaryotes.</title>
        <authorList>
            <person name="Whitman W."/>
        </authorList>
    </citation>
    <scope>NUCLEOTIDE SEQUENCE [LARGE SCALE GENOMIC DNA]</scope>
    <source>
        <strain evidence="9">M8UP27</strain>
    </source>
</reference>
<proteinExistence type="inferred from homology"/>
<dbReference type="Pfam" id="PF04613">
    <property type="entry name" value="LpxD"/>
    <property type="match status" value="1"/>
</dbReference>
<keyword evidence="6 7" id="KW-0012">Acyltransferase</keyword>
<dbReference type="EC" id="2.3.1.191" evidence="7"/>
<dbReference type="UniPathway" id="UPA00973"/>
<dbReference type="Gene3D" id="2.160.10.10">
    <property type="entry name" value="Hexapeptide repeat proteins"/>
    <property type="match status" value="1"/>
</dbReference>
<dbReference type="InterPro" id="IPR020573">
    <property type="entry name" value="UDP_GlcNAc_AcTrfase_non-rep"/>
</dbReference>
<dbReference type="NCBIfam" id="TIGR01853">
    <property type="entry name" value="lipid_A_lpxD"/>
    <property type="match status" value="1"/>
</dbReference>
<dbReference type="PANTHER" id="PTHR43378">
    <property type="entry name" value="UDP-3-O-ACYLGLUCOSAMINE N-ACYLTRANSFERASE"/>
    <property type="match status" value="1"/>
</dbReference>
<comment type="function">
    <text evidence="7">Catalyzes the N-acylation of UDP-3-O-acylglucosamine using 3-hydroxyacyl-ACP as the acyl donor. Is involved in the biosynthesis of lipid A, a phosphorylated glycolipid that anchors the lipopolysaccharide to the outer membrane of the cell.</text>
</comment>
<keyword evidence="5 7" id="KW-0443">Lipid metabolism</keyword>
<gene>
    <name evidence="7" type="primary">lpxD</name>
    <name evidence="9" type="ORF">HDF09_000526</name>
</gene>
<dbReference type="GO" id="GO:0009245">
    <property type="term" value="P:lipid A biosynthetic process"/>
    <property type="evidence" value="ECO:0007669"/>
    <property type="project" value="UniProtKB-UniRule"/>
</dbReference>
<dbReference type="GO" id="GO:0016020">
    <property type="term" value="C:membrane"/>
    <property type="evidence" value="ECO:0007669"/>
    <property type="project" value="GOC"/>
</dbReference>
<dbReference type="Gene3D" id="3.40.1390.10">
    <property type="entry name" value="MurE/MurF, N-terminal domain"/>
    <property type="match status" value="1"/>
</dbReference>
<dbReference type="CDD" id="cd03352">
    <property type="entry name" value="LbH_LpxD"/>
    <property type="match status" value="1"/>
</dbReference>
<dbReference type="GO" id="GO:0103118">
    <property type="term" value="F:UDP-3-O-[(3R)-3-hydroxyacyl]-glucosamine N-acyltransferase activity"/>
    <property type="evidence" value="ECO:0007669"/>
    <property type="project" value="UniProtKB-EC"/>
</dbReference>
<comment type="pathway">
    <text evidence="7">Bacterial outer membrane biogenesis; LPS lipid A biosynthesis.</text>
</comment>
<dbReference type="PANTHER" id="PTHR43378:SF2">
    <property type="entry name" value="UDP-3-O-ACYLGLUCOSAMINE N-ACYLTRANSFERASE 1, MITOCHONDRIAL-RELATED"/>
    <property type="match status" value="1"/>
</dbReference>
<evidence type="ECO:0000259" key="8">
    <source>
        <dbReference type="Pfam" id="PF04613"/>
    </source>
</evidence>
<dbReference type="InterPro" id="IPR007691">
    <property type="entry name" value="LpxD"/>
</dbReference>
<dbReference type="EMBL" id="JACHDY010000001">
    <property type="protein sequence ID" value="MBB5315876.1"/>
    <property type="molecule type" value="Genomic_DNA"/>
</dbReference>
<protein>
    <recommendedName>
        <fullName evidence="7">UDP-3-O-acylglucosamine N-acyltransferase</fullName>
        <ecNumber evidence="7">2.3.1.191</ecNumber>
    </recommendedName>
</protein>
<keyword evidence="3 7" id="KW-0808">Transferase</keyword>
<dbReference type="Pfam" id="PF00132">
    <property type="entry name" value="Hexapep"/>
    <property type="match status" value="1"/>
</dbReference>
<feature type="active site" description="Proton acceptor" evidence="7">
    <location>
        <position position="243"/>
    </location>
</feature>
<evidence type="ECO:0000313" key="9">
    <source>
        <dbReference type="EMBL" id="MBB5315876.1"/>
    </source>
</evidence>
<comment type="subunit">
    <text evidence="7">Homotrimer.</text>
</comment>
<feature type="domain" description="UDP-3-O-[3-hydroxymyristoyl] glucosamine N-acyltransferase non-repeat region" evidence="8">
    <location>
        <begin position="28"/>
        <end position="92"/>
    </location>
</feature>
<evidence type="ECO:0000256" key="7">
    <source>
        <dbReference type="HAMAP-Rule" id="MF_00523"/>
    </source>
</evidence>
<sequence>MPSSPKSVTLAELADHLGATLHGDPAAKITQVAGIEAATAGALAFVANPKYASLAHTTQATAVLVEPDFPQIPAHTLRLKNPYLAFARAIELFYQPPTYAPGIHPTAAIAPTARIGANAHIGAYAVIGDHVTIGDNAVILPHVVIYPHAGIGDNLFAHAHAIVREHCQLGDNVTLQNGAIVGADGFGFARQSDGTWYKILQSGPAILEDNVEIQANACIDRASIGETRVHAGAKIDNLVQVGHGSTVGENTLLCAQVGLAGSTIIGKNVILAGQVGVAGHCTIGDGAIATAQSGIPNDVAPGKVVSGYPAIDNRQWLRSVALFNRLPELLRDIKSKLK</sequence>